<evidence type="ECO:0000313" key="2">
    <source>
        <dbReference type="EMBL" id="SHE85936.1"/>
    </source>
</evidence>
<protein>
    <submittedName>
        <fullName evidence="2">Uncharacterized protein</fullName>
    </submittedName>
</protein>
<gene>
    <name evidence="2" type="ORF">SAMN05444362_102346</name>
</gene>
<keyword evidence="1" id="KW-0472">Membrane</keyword>
<accession>A0A1M4WXG9</accession>
<dbReference type="EMBL" id="FQUC01000002">
    <property type="protein sequence ID" value="SHE85936.1"/>
    <property type="molecule type" value="Genomic_DNA"/>
</dbReference>
<proteinExistence type="predicted"/>
<dbReference type="AlphaFoldDB" id="A0A1M4WXG9"/>
<keyword evidence="3" id="KW-1185">Reference proteome</keyword>
<evidence type="ECO:0000256" key="1">
    <source>
        <dbReference type="SAM" id="Phobius"/>
    </source>
</evidence>
<dbReference type="Proteomes" id="UP000184480">
    <property type="component" value="Unassembled WGS sequence"/>
</dbReference>
<dbReference type="RefSeq" id="WP_062176100.1">
    <property type="nucleotide sequence ID" value="NZ_BBXL01000002.1"/>
</dbReference>
<reference evidence="3" key="1">
    <citation type="submission" date="2016-11" db="EMBL/GenBank/DDBJ databases">
        <authorList>
            <person name="Varghese N."/>
            <person name="Submissions S."/>
        </authorList>
    </citation>
    <scope>NUCLEOTIDE SEQUENCE [LARGE SCALE GENOMIC DNA]</scope>
    <source>
        <strain evidence="3">DSM 27370</strain>
    </source>
</reference>
<name>A0A1M4WXG9_9BACT</name>
<feature type="transmembrane region" description="Helical" evidence="1">
    <location>
        <begin position="15"/>
        <end position="35"/>
    </location>
</feature>
<dbReference type="STRING" id="1346286.SAMN05444362_102346"/>
<dbReference type="PROSITE" id="PS51257">
    <property type="entry name" value="PROKAR_LIPOPROTEIN"/>
    <property type="match status" value="1"/>
</dbReference>
<keyword evidence="1" id="KW-0812">Transmembrane</keyword>
<organism evidence="2 3">
    <name type="scientific">Dysgonomonas macrotermitis</name>
    <dbReference type="NCBI Taxonomy" id="1346286"/>
    <lineage>
        <taxon>Bacteria</taxon>
        <taxon>Pseudomonadati</taxon>
        <taxon>Bacteroidota</taxon>
        <taxon>Bacteroidia</taxon>
        <taxon>Bacteroidales</taxon>
        <taxon>Dysgonomonadaceae</taxon>
        <taxon>Dysgonomonas</taxon>
    </lineage>
</organism>
<sequence length="161" mass="18304">MAILNKSASPAGDTFGIIQNVFVWFIVIACGFLLYKLYQKVFGSSGAGTVTSSQEKEILNHSSDRMSNGNTYMQSAEWLFNELWASDAFFPWLKNTDEAVVGRFMLTVTKSEFQQLSSVYLLLKREKRSWYQQMDLNASLSSDLDVLFSSSDKVMYMEHLS</sequence>
<evidence type="ECO:0000313" key="3">
    <source>
        <dbReference type="Proteomes" id="UP000184480"/>
    </source>
</evidence>
<keyword evidence="1" id="KW-1133">Transmembrane helix</keyword>